<dbReference type="GO" id="GO:0015743">
    <property type="term" value="P:malate transport"/>
    <property type="evidence" value="ECO:0007669"/>
    <property type="project" value="InterPro"/>
</dbReference>
<evidence type="ECO:0000256" key="2">
    <source>
        <dbReference type="ARBA" id="ARBA00007079"/>
    </source>
</evidence>
<evidence type="ECO:0000313" key="10">
    <source>
        <dbReference type="EMBL" id="KAK9105679.1"/>
    </source>
</evidence>
<organism evidence="10 11">
    <name type="scientific">Stephania cephalantha</name>
    <dbReference type="NCBI Taxonomy" id="152367"/>
    <lineage>
        <taxon>Eukaryota</taxon>
        <taxon>Viridiplantae</taxon>
        <taxon>Streptophyta</taxon>
        <taxon>Embryophyta</taxon>
        <taxon>Tracheophyta</taxon>
        <taxon>Spermatophyta</taxon>
        <taxon>Magnoliopsida</taxon>
        <taxon>Ranunculales</taxon>
        <taxon>Menispermaceae</taxon>
        <taxon>Menispermoideae</taxon>
        <taxon>Cissampelideae</taxon>
        <taxon>Stephania</taxon>
    </lineage>
</organism>
<evidence type="ECO:0000256" key="9">
    <source>
        <dbReference type="SAM" id="Phobius"/>
    </source>
</evidence>
<comment type="caution">
    <text evidence="10">The sequence shown here is derived from an EMBL/GenBank/DDBJ whole genome shotgun (WGS) entry which is preliminary data.</text>
</comment>
<feature type="transmembrane region" description="Helical" evidence="9">
    <location>
        <begin position="6"/>
        <end position="24"/>
    </location>
</feature>
<evidence type="ECO:0000256" key="7">
    <source>
        <dbReference type="ARBA" id="ARBA00023136"/>
    </source>
</evidence>
<evidence type="ECO:0000313" key="11">
    <source>
        <dbReference type="Proteomes" id="UP001419268"/>
    </source>
</evidence>
<keyword evidence="11" id="KW-1185">Reference proteome</keyword>
<keyword evidence="4 9" id="KW-0812">Transmembrane</keyword>
<dbReference type="GO" id="GO:0016020">
    <property type="term" value="C:membrane"/>
    <property type="evidence" value="ECO:0007669"/>
    <property type="project" value="UniProtKB-SubCell"/>
</dbReference>
<keyword evidence="5 9" id="KW-1133">Transmembrane helix</keyword>
<sequence>MKQYEYGFRVFLLTYCFILVSGYEMKAFIRTAVSRFLLILLGAGVSLGINICLYPIWAGEDLHNLVVKNFIAVANSLEGCVNGYLQCFEYDGENPQNLGRQTIDNPNLKGFMSAVESTNQEETLVGFAIWEPPHGRYKMFKYPWKCYVKLSGGLRHCAFTVMALHGCILSEIQAPPERRQVFRNELGRVGAEGAKVLRLLAEKVKKMEKLDPGDDILVHVHEAAEDLQQKIDRKSYLLVNSESWEITKFQKDLNVNEEGVLIKMNNDENNSFHDVKFQSETQVDLSPVKLSRSWNPENRINSFSPSSNFSREPILTKQKSWPLPHSFSFDAAVMSGKDSKTYESAKALSLATFASLLIEFVARLQNLVELFEELGQIAKFKEPIVEPNADQSKVDGFWSCFC</sequence>
<evidence type="ECO:0008006" key="12">
    <source>
        <dbReference type="Google" id="ProtNLM"/>
    </source>
</evidence>
<dbReference type="Proteomes" id="UP001419268">
    <property type="component" value="Unassembled WGS sequence"/>
</dbReference>
<keyword evidence="8" id="KW-0407">Ion channel</keyword>
<keyword evidence="3" id="KW-0813">Transport</keyword>
<comment type="subcellular location">
    <subcellularLocation>
        <location evidence="1">Membrane</location>
        <topology evidence="1">Multi-pass membrane protein</topology>
    </subcellularLocation>
</comment>
<protein>
    <recommendedName>
        <fullName evidence="12">Aluminum-activated malate transporter</fullName>
    </recommendedName>
</protein>
<evidence type="ECO:0000256" key="1">
    <source>
        <dbReference type="ARBA" id="ARBA00004141"/>
    </source>
</evidence>
<keyword evidence="7 9" id="KW-0472">Membrane</keyword>
<feature type="transmembrane region" description="Helical" evidence="9">
    <location>
        <begin position="36"/>
        <end position="57"/>
    </location>
</feature>
<name>A0AAP0F6C0_9MAGN</name>
<dbReference type="EMBL" id="JBBNAG010000009">
    <property type="protein sequence ID" value="KAK9105679.1"/>
    <property type="molecule type" value="Genomic_DNA"/>
</dbReference>
<evidence type="ECO:0000256" key="4">
    <source>
        <dbReference type="ARBA" id="ARBA00022692"/>
    </source>
</evidence>
<evidence type="ECO:0000256" key="8">
    <source>
        <dbReference type="ARBA" id="ARBA00023303"/>
    </source>
</evidence>
<dbReference type="Pfam" id="PF11744">
    <property type="entry name" value="ALMT"/>
    <property type="match status" value="1"/>
</dbReference>
<comment type="similarity">
    <text evidence="2">Belongs to the aromatic acid exporter (TC 2.A.85) family.</text>
</comment>
<reference evidence="10 11" key="1">
    <citation type="submission" date="2024-01" db="EMBL/GenBank/DDBJ databases">
        <title>Genome assemblies of Stephania.</title>
        <authorList>
            <person name="Yang L."/>
        </authorList>
    </citation>
    <scope>NUCLEOTIDE SEQUENCE [LARGE SCALE GENOMIC DNA]</scope>
    <source>
        <strain evidence="10">JXDWG</strain>
        <tissue evidence="10">Leaf</tissue>
    </source>
</reference>
<dbReference type="GO" id="GO:0034220">
    <property type="term" value="P:monoatomic ion transmembrane transport"/>
    <property type="evidence" value="ECO:0007669"/>
    <property type="project" value="UniProtKB-KW"/>
</dbReference>
<evidence type="ECO:0000256" key="5">
    <source>
        <dbReference type="ARBA" id="ARBA00022989"/>
    </source>
</evidence>
<accession>A0AAP0F6C0</accession>
<dbReference type="PANTHER" id="PTHR31086">
    <property type="entry name" value="ALUMINUM-ACTIVATED MALATE TRANSPORTER 10"/>
    <property type="match status" value="1"/>
</dbReference>
<dbReference type="InterPro" id="IPR020966">
    <property type="entry name" value="ALMT"/>
</dbReference>
<gene>
    <name evidence="10" type="ORF">Scep_022523</name>
</gene>
<evidence type="ECO:0000256" key="3">
    <source>
        <dbReference type="ARBA" id="ARBA00022448"/>
    </source>
</evidence>
<proteinExistence type="inferred from homology"/>
<evidence type="ECO:0000256" key="6">
    <source>
        <dbReference type="ARBA" id="ARBA00023065"/>
    </source>
</evidence>
<dbReference type="AlphaFoldDB" id="A0AAP0F6C0"/>
<keyword evidence="6" id="KW-0406">Ion transport</keyword>